<dbReference type="PROSITE" id="PS50914">
    <property type="entry name" value="BON"/>
    <property type="match status" value="1"/>
</dbReference>
<dbReference type="Gene3D" id="3.10.580.10">
    <property type="entry name" value="CBS-domain"/>
    <property type="match status" value="1"/>
</dbReference>
<gene>
    <name evidence="5" type="ORF">SK803_32195</name>
</gene>
<feature type="domain" description="CBS" evidence="4">
    <location>
        <begin position="7"/>
        <end position="65"/>
    </location>
</feature>
<comment type="caution">
    <text evidence="5">The sequence shown here is derived from an EMBL/GenBank/DDBJ whole genome shotgun (WGS) entry which is preliminary data.</text>
</comment>
<dbReference type="EMBL" id="JAXAVW010000030">
    <property type="protein sequence ID" value="MDX8034901.1"/>
    <property type="molecule type" value="Genomic_DNA"/>
</dbReference>
<dbReference type="PANTHER" id="PTHR43080:SF2">
    <property type="entry name" value="CBS DOMAIN-CONTAINING PROTEIN"/>
    <property type="match status" value="1"/>
</dbReference>
<dbReference type="PANTHER" id="PTHR43080">
    <property type="entry name" value="CBS DOMAIN-CONTAINING PROTEIN CBSX3, MITOCHONDRIAL"/>
    <property type="match status" value="1"/>
</dbReference>
<dbReference type="Pfam" id="PF04972">
    <property type="entry name" value="BON"/>
    <property type="match status" value="1"/>
</dbReference>
<organism evidence="5 6">
    <name type="scientific">Lentzea miocenica</name>
    <dbReference type="NCBI Taxonomy" id="3095431"/>
    <lineage>
        <taxon>Bacteria</taxon>
        <taxon>Bacillati</taxon>
        <taxon>Actinomycetota</taxon>
        <taxon>Actinomycetes</taxon>
        <taxon>Pseudonocardiales</taxon>
        <taxon>Pseudonocardiaceae</taxon>
        <taxon>Lentzea</taxon>
    </lineage>
</organism>
<evidence type="ECO:0000313" key="6">
    <source>
        <dbReference type="Proteomes" id="UP001285521"/>
    </source>
</evidence>
<protein>
    <submittedName>
        <fullName evidence="5">CBS domain-containing protein</fullName>
    </submittedName>
</protein>
<dbReference type="InterPro" id="IPR007055">
    <property type="entry name" value="BON_dom"/>
</dbReference>
<dbReference type="Pfam" id="PF00571">
    <property type="entry name" value="CBS"/>
    <property type="match status" value="2"/>
</dbReference>
<dbReference type="InterPro" id="IPR000644">
    <property type="entry name" value="CBS_dom"/>
</dbReference>
<dbReference type="CDD" id="cd02205">
    <property type="entry name" value="CBS_pair_SF"/>
    <property type="match status" value="1"/>
</dbReference>
<dbReference type="RefSeq" id="WP_319969914.1">
    <property type="nucleotide sequence ID" value="NZ_JAXAVW010000030.1"/>
</dbReference>
<sequence length="186" mass="19343">MNAADVMSSPAVAVNPSTTVRAASAMLGDHGFSALPVVDDEDRLVGIVSGADLLLAGMSPETADEPVSRVMRGSVISAPMTASPAELTETMLAQRLRCLPIVTYGQLLVGVVSRSDLLRILTPADAVLAARVDTALRAYSGDPRWTVSVQDGEVSVSGPFSDQAERKVVEALVRTVPGVRGTQVAS</sequence>
<feature type="domain" description="CBS" evidence="4">
    <location>
        <begin position="71"/>
        <end position="127"/>
    </location>
</feature>
<evidence type="ECO:0000259" key="3">
    <source>
        <dbReference type="PROSITE" id="PS50914"/>
    </source>
</evidence>
<evidence type="ECO:0000313" key="5">
    <source>
        <dbReference type="EMBL" id="MDX8034901.1"/>
    </source>
</evidence>
<dbReference type="SUPFAM" id="SSF54631">
    <property type="entry name" value="CBS-domain pair"/>
    <property type="match status" value="1"/>
</dbReference>
<name>A0ABU4T9Q4_9PSEU</name>
<dbReference type="InterPro" id="IPR051257">
    <property type="entry name" value="Diverse_CBS-Domain"/>
</dbReference>
<dbReference type="PROSITE" id="PS51371">
    <property type="entry name" value="CBS"/>
    <property type="match status" value="2"/>
</dbReference>
<reference evidence="5 6" key="1">
    <citation type="submission" date="2023-11" db="EMBL/GenBank/DDBJ databases">
        <title>Lentzea sokolovensis, sp. nov., Lentzea kristufkii, sp. nov., and Lentzea miocenensis, sp. nov., rare actinobacteria from Sokolov Coal Basin, Miocene lacustrine sediment, Czech Republic.</title>
        <authorList>
            <person name="Lara A."/>
            <person name="Kotroba L."/>
            <person name="Nouioui I."/>
            <person name="Neumann-Schaal M."/>
            <person name="Mast Y."/>
            <person name="Chronakova A."/>
        </authorList>
    </citation>
    <scope>NUCLEOTIDE SEQUENCE [LARGE SCALE GENOMIC DNA]</scope>
    <source>
        <strain evidence="5 6">BCCO 10_0856</strain>
    </source>
</reference>
<evidence type="ECO:0000256" key="1">
    <source>
        <dbReference type="ARBA" id="ARBA00023122"/>
    </source>
</evidence>
<keyword evidence="1 2" id="KW-0129">CBS domain</keyword>
<proteinExistence type="predicted"/>
<dbReference type="Gene3D" id="3.30.1340.30">
    <property type="match status" value="1"/>
</dbReference>
<evidence type="ECO:0000256" key="2">
    <source>
        <dbReference type="PROSITE-ProRule" id="PRU00703"/>
    </source>
</evidence>
<dbReference type="InterPro" id="IPR046342">
    <property type="entry name" value="CBS_dom_sf"/>
</dbReference>
<dbReference type="SMART" id="SM00116">
    <property type="entry name" value="CBS"/>
    <property type="match status" value="2"/>
</dbReference>
<feature type="domain" description="BON" evidence="3">
    <location>
        <begin position="124"/>
        <end position="186"/>
    </location>
</feature>
<evidence type="ECO:0000259" key="4">
    <source>
        <dbReference type="PROSITE" id="PS51371"/>
    </source>
</evidence>
<accession>A0ABU4T9Q4</accession>
<keyword evidence="6" id="KW-1185">Reference proteome</keyword>
<dbReference type="Proteomes" id="UP001285521">
    <property type="component" value="Unassembled WGS sequence"/>
</dbReference>